<comment type="caution">
    <text evidence="1">The sequence shown here is derived from an EMBL/GenBank/DDBJ whole genome shotgun (WGS) entry which is preliminary data.</text>
</comment>
<evidence type="ECO:0000313" key="2">
    <source>
        <dbReference type="Proteomes" id="UP001174210"/>
    </source>
</evidence>
<evidence type="ECO:0008006" key="3">
    <source>
        <dbReference type="Google" id="ProtNLM"/>
    </source>
</evidence>
<dbReference type="RefSeq" id="WP_301219799.1">
    <property type="nucleotide sequence ID" value="NZ_JAROCB010000004.1"/>
</dbReference>
<organism evidence="1 2">
    <name type="scientific">Leifsonia virtsii</name>
    <dbReference type="NCBI Taxonomy" id="3035915"/>
    <lineage>
        <taxon>Bacteria</taxon>
        <taxon>Bacillati</taxon>
        <taxon>Actinomycetota</taxon>
        <taxon>Actinomycetes</taxon>
        <taxon>Micrococcales</taxon>
        <taxon>Microbacteriaceae</taxon>
        <taxon>Leifsonia</taxon>
    </lineage>
</organism>
<reference evidence="1" key="1">
    <citation type="submission" date="2023-03" db="EMBL/GenBank/DDBJ databases">
        <title>MT1 and MT2 Draft Genomes of Novel Species.</title>
        <authorList>
            <person name="Venkateswaran K."/>
        </authorList>
    </citation>
    <scope>NUCLEOTIDE SEQUENCE</scope>
    <source>
        <strain evidence="1">F6_8S_P_1A</strain>
    </source>
</reference>
<accession>A0ABT8J069</accession>
<sequence length="147" mass="16304">MADPIAYPVRLARGVAQHAADAGLGVFRLDGPKYTDPEVGIFTNGPELPTTIDRCIVLTVLDPTPEGRENLITPIQFRYRLAPGATPTDALGFGWRIRETYEHLERVVFGDVRISFVEYRNSLPFTADSSGRPGGTVTLYFRGRRHS</sequence>
<gene>
    <name evidence="1" type="ORF">P5G59_14980</name>
</gene>
<evidence type="ECO:0000313" key="1">
    <source>
        <dbReference type="EMBL" id="MDN4598455.1"/>
    </source>
</evidence>
<dbReference type="Proteomes" id="UP001174210">
    <property type="component" value="Unassembled WGS sequence"/>
</dbReference>
<proteinExistence type="predicted"/>
<name>A0ABT8J069_9MICO</name>
<dbReference type="EMBL" id="JAROCB010000004">
    <property type="protein sequence ID" value="MDN4598455.1"/>
    <property type="molecule type" value="Genomic_DNA"/>
</dbReference>
<keyword evidence="2" id="KW-1185">Reference proteome</keyword>
<protein>
    <recommendedName>
        <fullName evidence="3">Tail terminator</fullName>
    </recommendedName>
</protein>